<sequence>MRGSIRLSIHKPIAFEAHQRFGAALCIHNTEAGAIVITELKFGKVAMQVGFTYCVITRKSPFYCKR</sequence>
<comment type="caution">
    <text evidence="1">The sequence shown here is derived from an EMBL/GenBank/DDBJ whole genome shotgun (WGS) entry which is preliminary data.</text>
</comment>
<evidence type="ECO:0000313" key="1">
    <source>
        <dbReference type="EMBL" id="VTZ50325.1"/>
    </source>
</evidence>
<dbReference type="EMBL" id="CABFMQ020000079">
    <property type="protein sequence ID" value="VTZ50325.1"/>
    <property type="molecule type" value="Genomic_DNA"/>
</dbReference>
<dbReference type="Proteomes" id="UP000485880">
    <property type="component" value="Unassembled WGS sequence"/>
</dbReference>
<dbReference type="AlphaFoldDB" id="A0A8B6M6B0"/>
<evidence type="ECO:0000313" key="2">
    <source>
        <dbReference type="Proteomes" id="UP000485880"/>
    </source>
</evidence>
<accession>A0A8B6M6B0</accession>
<proteinExistence type="predicted"/>
<keyword evidence="2" id="KW-1185">Reference proteome</keyword>
<name>A0A8B6M6B0_METTU</name>
<protein>
    <submittedName>
        <fullName evidence="1">Uncharacterized protein</fullName>
    </submittedName>
</protein>
<organism evidence="1 2">
    <name type="scientific">Methylocella tundrae</name>
    <dbReference type="NCBI Taxonomy" id="227605"/>
    <lineage>
        <taxon>Bacteria</taxon>
        <taxon>Pseudomonadati</taxon>
        <taxon>Pseudomonadota</taxon>
        <taxon>Alphaproteobacteria</taxon>
        <taxon>Hyphomicrobiales</taxon>
        <taxon>Beijerinckiaceae</taxon>
        <taxon>Methylocella</taxon>
    </lineage>
</organism>
<gene>
    <name evidence="1" type="ORF">MPC4_220055</name>
</gene>
<reference evidence="1 2" key="1">
    <citation type="submission" date="2019-05" db="EMBL/GenBank/DDBJ databases">
        <authorList>
            <person name="Farhan Ul Haque M."/>
        </authorList>
    </citation>
    <scope>NUCLEOTIDE SEQUENCE [LARGE SCALE GENOMIC DNA]</scope>
    <source>
        <strain evidence="1">2</strain>
    </source>
</reference>